<feature type="compositionally biased region" description="Low complexity" evidence="1">
    <location>
        <begin position="26"/>
        <end position="38"/>
    </location>
</feature>
<dbReference type="VEuPathDB" id="FungiDB:RhiirA1_449447"/>
<dbReference type="PANTHER" id="PTHR13389">
    <property type="entry name" value="PUMILIO HOMOLOG 3"/>
    <property type="match status" value="1"/>
</dbReference>
<reference evidence="2 3" key="2">
    <citation type="submission" date="2017-09" db="EMBL/GenBank/DDBJ databases">
        <title>Extensive intraspecific genome diversity in a model arbuscular mycorrhizal fungus.</title>
        <authorList>
            <person name="Chen E.C."/>
            <person name="Morin E."/>
            <person name="Beaudet D."/>
            <person name="Noel J."/>
            <person name="Ndikumana S."/>
            <person name="Charron P."/>
            <person name="St-Onge C."/>
            <person name="Giorgi J."/>
            <person name="Grigoriev I.V."/>
            <person name="Roux C."/>
            <person name="Martin F.M."/>
            <person name="Corradi N."/>
        </authorList>
    </citation>
    <scope>NUCLEOTIDE SEQUENCE [LARGE SCALE GENOMIC DNA]</scope>
    <source>
        <strain evidence="2 3">A5</strain>
    </source>
</reference>
<feature type="compositionally biased region" description="Acidic residues" evidence="1">
    <location>
        <begin position="146"/>
        <end position="156"/>
    </location>
</feature>
<evidence type="ECO:0000256" key="1">
    <source>
        <dbReference type="SAM" id="MobiDB-lite"/>
    </source>
</evidence>
<dbReference type="VEuPathDB" id="FungiDB:FUN_014975"/>
<dbReference type="InterPro" id="IPR040059">
    <property type="entry name" value="PUM3"/>
</dbReference>
<dbReference type="PANTHER" id="PTHR13389:SF0">
    <property type="entry name" value="PUMILIO HOMOLOG 3"/>
    <property type="match status" value="1"/>
</dbReference>
<dbReference type="GO" id="GO:0005730">
    <property type="term" value="C:nucleolus"/>
    <property type="evidence" value="ECO:0007669"/>
    <property type="project" value="TreeGrafter"/>
</dbReference>
<feature type="region of interest" description="Disordered" evidence="1">
    <location>
        <begin position="1"/>
        <end position="64"/>
    </location>
</feature>
<evidence type="ECO:0000313" key="3">
    <source>
        <dbReference type="Proteomes" id="UP000232722"/>
    </source>
</evidence>
<organism evidence="2 3">
    <name type="scientific">Rhizophagus irregularis</name>
    <dbReference type="NCBI Taxonomy" id="588596"/>
    <lineage>
        <taxon>Eukaryota</taxon>
        <taxon>Fungi</taxon>
        <taxon>Fungi incertae sedis</taxon>
        <taxon>Mucoromycota</taxon>
        <taxon>Glomeromycotina</taxon>
        <taxon>Glomeromycetes</taxon>
        <taxon>Glomerales</taxon>
        <taxon>Glomeraceae</taxon>
        <taxon>Rhizophagus</taxon>
    </lineage>
</organism>
<reference evidence="2 3" key="1">
    <citation type="submission" date="2016-04" db="EMBL/GenBank/DDBJ databases">
        <title>Genome analyses suggest a sexual origin of heterokaryosis in a supposedly ancient asexual fungus.</title>
        <authorList>
            <person name="Ropars J."/>
            <person name="Sedzielewska K."/>
            <person name="Noel J."/>
            <person name="Charron P."/>
            <person name="Farinelli L."/>
            <person name="Marton T."/>
            <person name="Kruger M."/>
            <person name="Pelin A."/>
            <person name="Brachmann A."/>
            <person name="Corradi N."/>
        </authorList>
    </citation>
    <scope>NUCLEOTIDE SEQUENCE [LARGE SCALE GENOMIC DNA]</scope>
    <source>
        <strain evidence="2 3">A5</strain>
    </source>
</reference>
<dbReference type="GO" id="GO:0003729">
    <property type="term" value="F:mRNA binding"/>
    <property type="evidence" value="ECO:0007669"/>
    <property type="project" value="TreeGrafter"/>
</dbReference>
<dbReference type="VEuPathDB" id="FungiDB:RhiirFUN_012155"/>
<comment type="caution">
    <text evidence="2">The sequence shown here is derived from an EMBL/GenBank/DDBJ whole genome shotgun (WGS) entry which is preliminary data.</text>
</comment>
<gene>
    <name evidence="2" type="ORF">RhiirA5_506924</name>
</gene>
<evidence type="ECO:0000313" key="2">
    <source>
        <dbReference type="EMBL" id="PKB96545.1"/>
    </source>
</evidence>
<dbReference type="Proteomes" id="UP000232722">
    <property type="component" value="Unassembled WGS sequence"/>
</dbReference>
<feature type="compositionally biased region" description="Acidic residues" evidence="1">
    <location>
        <begin position="172"/>
        <end position="182"/>
    </location>
</feature>
<feature type="region of interest" description="Disordered" evidence="1">
    <location>
        <begin position="117"/>
        <end position="190"/>
    </location>
</feature>
<name>A0A2N0NPN5_9GLOM</name>
<protein>
    <submittedName>
        <fullName evidence="2">Uncharacterized protein</fullName>
    </submittedName>
</protein>
<feature type="compositionally biased region" description="Basic residues" evidence="1">
    <location>
        <begin position="1"/>
        <end position="11"/>
    </location>
</feature>
<dbReference type="AlphaFoldDB" id="A0A2N0NPN5"/>
<sequence length="281" mass="32635">MPTPTKSKKIAKSSSVTKTMPKKVSPQKSTQKSISIKSAPKKDAMNNKISKKNKKYSNESNNKKLKLKESLDEMDIDDGNLSDDSINFEMIDINEDDLEEELFNLKEDSSEYVELDIEDDSDIDDHIGDNDEYVSLGDDINIGYEELSDDDDDEDENKDKNRDKDGNRDEDKDSDEEDDDEKEEKKSKRQRIQEIDYNVIKLAFQRKPTVTKKLDPAYHLGLKELWNQVRIKNISKEKRNKYMGELFELMKGKIPEILFKNDTSQGLSSKITHRHRILFLD</sequence>
<dbReference type="EMBL" id="LLXJ01003809">
    <property type="protein sequence ID" value="PKB96545.1"/>
    <property type="molecule type" value="Genomic_DNA"/>
</dbReference>
<proteinExistence type="predicted"/>
<feature type="compositionally biased region" description="Basic and acidic residues" evidence="1">
    <location>
        <begin position="157"/>
        <end position="171"/>
    </location>
</feature>
<dbReference type="GO" id="GO:0006417">
    <property type="term" value="P:regulation of translation"/>
    <property type="evidence" value="ECO:0007669"/>
    <property type="project" value="TreeGrafter"/>
</dbReference>
<accession>A0A2N0NPN5</accession>